<evidence type="ECO:0000256" key="4">
    <source>
        <dbReference type="ARBA" id="ARBA00012483"/>
    </source>
</evidence>
<dbReference type="SUPFAM" id="SSF57850">
    <property type="entry name" value="RING/U-box"/>
    <property type="match status" value="1"/>
</dbReference>
<gene>
    <name evidence="17" type="ORF">CMV_016392</name>
</gene>
<keyword evidence="9" id="KW-0833">Ubl conjugation pathway</keyword>
<evidence type="ECO:0000256" key="7">
    <source>
        <dbReference type="ARBA" id="ARBA00022723"/>
    </source>
</evidence>
<feature type="domain" description="RING-type" evidence="16">
    <location>
        <begin position="140"/>
        <end position="182"/>
    </location>
</feature>
<dbReference type="PANTHER" id="PTHR46913:SF22">
    <property type="entry name" value="RING-TYPE E3 UBIQUITIN TRANSFERASE"/>
    <property type="match status" value="1"/>
</dbReference>
<evidence type="ECO:0000256" key="14">
    <source>
        <dbReference type="PROSITE-ProRule" id="PRU00175"/>
    </source>
</evidence>
<dbReference type="EMBL" id="JRKL02002490">
    <property type="protein sequence ID" value="KAF3958726.1"/>
    <property type="molecule type" value="Genomic_DNA"/>
</dbReference>
<keyword evidence="18" id="KW-1185">Reference proteome</keyword>
<evidence type="ECO:0000313" key="17">
    <source>
        <dbReference type="EMBL" id="KAF3958726.1"/>
    </source>
</evidence>
<feature type="transmembrane region" description="Helical" evidence="15">
    <location>
        <begin position="58"/>
        <end position="78"/>
    </location>
</feature>
<keyword evidence="5" id="KW-0808">Transferase</keyword>
<keyword evidence="10" id="KW-0862">Zinc</keyword>
<dbReference type="InterPro" id="IPR044600">
    <property type="entry name" value="ATL1/ATL16-like"/>
</dbReference>
<comment type="caution">
    <text evidence="17">The sequence shown here is derived from an EMBL/GenBank/DDBJ whole genome shotgun (WGS) entry which is preliminary data.</text>
</comment>
<comment type="catalytic activity">
    <reaction evidence="1">
        <text>S-ubiquitinyl-[E2 ubiquitin-conjugating enzyme]-L-cysteine + [acceptor protein]-L-lysine = [E2 ubiquitin-conjugating enzyme]-L-cysteine + N(6)-ubiquitinyl-[acceptor protein]-L-lysine.</text>
        <dbReference type="EC" id="2.3.2.27"/>
    </reaction>
</comment>
<evidence type="ECO:0000256" key="13">
    <source>
        <dbReference type="ARBA" id="ARBA00024209"/>
    </source>
</evidence>
<comment type="similarity">
    <text evidence="13">Belongs to the RING-type zinc finger family. ATL subfamily.</text>
</comment>
<evidence type="ECO:0000256" key="9">
    <source>
        <dbReference type="ARBA" id="ARBA00022786"/>
    </source>
</evidence>
<dbReference type="Pfam" id="PF13639">
    <property type="entry name" value="zf-RING_2"/>
    <property type="match status" value="1"/>
</dbReference>
<keyword evidence="6 15" id="KW-0812">Transmembrane</keyword>
<evidence type="ECO:0000259" key="16">
    <source>
        <dbReference type="PROSITE" id="PS50089"/>
    </source>
</evidence>
<dbReference type="CDD" id="cd16461">
    <property type="entry name" value="RING-H2_EL5-like"/>
    <property type="match status" value="1"/>
</dbReference>
<evidence type="ECO:0000256" key="2">
    <source>
        <dbReference type="ARBA" id="ARBA00004167"/>
    </source>
</evidence>
<evidence type="ECO:0000256" key="12">
    <source>
        <dbReference type="ARBA" id="ARBA00023136"/>
    </source>
</evidence>
<dbReference type="PROSITE" id="PS50089">
    <property type="entry name" value="ZF_RING_2"/>
    <property type="match status" value="1"/>
</dbReference>
<evidence type="ECO:0000256" key="8">
    <source>
        <dbReference type="ARBA" id="ARBA00022771"/>
    </source>
</evidence>
<name>A0A8J4R7S4_9ROSI</name>
<evidence type="ECO:0000256" key="6">
    <source>
        <dbReference type="ARBA" id="ARBA00022692"/>
    </source>
</evidence>
<dbReference type="EC" id="2.3.2.27" evidence="4"/>
<evidence type="ECO:0000256" key="3">
    <source>
        <dbReference type="ARBA" id="ARBA00004906"/>
    </source>
</evidence>
<dbReference type="AlphaFoldDB" id="A0A8J4R7S4"/>
<evidence type="ECO:0000256" key="15">
    <source>
        <dbReference type="SAM" id="Phobius"/>
    </source>
</evidence>
<keyword evidence="7" id="KW-0479">Metal-binding</keyword>
<evidence type="ECO:0000313" key="18">
    <source>
        <dbReference type="Proteomes" id="UP000737018"/>
    </source>
</evidence>
<reference evidence="17" key="1">
    <citation type="submission" date="2020-03" db="EMBL/GenBank/DDBJ databases">
        <title>Castanea mollissima Vanexum genome sequencing.</title>
        <authorList>
            <person name="Staton M."/>
        </authorList>
    </citation>
    <scope>NUCLEOTIDE SEQUENCE</scope>
    <source>
        <tissue evidence="17">Leaf</tissue>
    </source>
</reference>
<keyword evidence="12 15" id="KW-0472">Membrane</keyword>
<protein>
    <recommendedName>
        <fullName evidence="4">RING-type E3 ubiquitin transferase</fullName>
        <ecNumber evidence="4">2.3.2.27</ecNumber>
    </recommendedName>
</protein>
<comment type="pathway">
    <text evidence="3">Protein modification; protein ubiquitination.</text>
</comment>
<evidence type="ECO:0000256" key="1">
    <source>
        <dbReference type="ARBA" id="ARBA00000900"/>
    </source>
</evidence>
<dbReference type="UniPathway" id="UPA00143"/>
<dbReference type="InterPro" id="IPR001841">
    <property type="entry name" value="Znf_RING"/>
</dbReference>
<dbReference type="Gene3D" id="3.30.40.10">
    <property type="entry name" value="Zinc/RING finger domain, C3HC4 (zinc finger)"/>
    <property type="match status" value="1"/>
</dbReference>
<sequence>MGSTNNPNPWSPYATYKDCNQGICSIYCPQWCSIIIPPPPYFGLGDDNGPSGFQFSPLIVAVIGILASAFILVCYYTIISKYCRRRGRNSNTNMELNHDRDFINHESLQAASSGLDETLIKSIKVCKYRKGDGSVEGTDCSVCLSEFQENESLRLLPKCNHAFHLPCIDTWLKSHSSCPLCRSNINIIASTNSLPPQVPAHPSQETPPATNASALQYQHANDTILVVQDLEGGAHEEAVVSLVVSGDVMPKTSIQGLGHGDISQTRDNMIEIRQDGLQPLRRSFSMNYSLCQGYVSIADILREGDNDEECAIEILDIGSSKGLEESHCKANDRKGMKRSISTGRFMFTRDTQKKRDPGCNLIESINFHL</sequence>
<accession>A0A8J4R7S4</accession>
<keyword evidence="8 14" id="KW-0863">Zinc-finger</keyword>
<dbReference type="GO" id="GO:0008270">
    <property type="term" value="F:zinc ion binding"/>
    <property type="evidence" value="ECO:0007669"/>
    <property type="project" value="UniProtKB-KW"/>
</dbReference>
<evidence type="ECO:0000256" key="11">
    <source>
        <dbReference type="ARBA" id="ARBA00022989"/>
    </source>
</evidence>
<evidence type="ECO:0000256" key="10">
    <source>
        <dbReference type="ARBA" id="ARBA00022833"/>
    </source>
</evidence>
<dbReference type="GO" id="GO:0016567">
    <property type="term" value="P:protein ubiquitination"/>
    <property type="evidence" value="ECO:0007669"/>
    <property type="project" value="UniProtKB-UniPathway"/>
</dbReference>
<dbReference type="GO" id="GO:0016020">
    <property type="term" value="C:membrane"/>
    <property type="evidence" value="ECO:0007669"/>
    <property type="project" value="UniProtKB-SubCell"/>
</dbReference>
<proteinExistence type="inferred from homology"/>
<dbReference type="GO" id="GO:0061630">
    <property type="term" value="F:ubiquitin protein ligase activity"/>
    <property type="evidence" value="ECO:0007669"/>
    <property type="project" value="UniProtKB-EC"/>
</dbReference>
<dbReference type="PANTHER" id="PTHR46913">
    <property type="entry name" value="RING-H2 FINGER PROTEIN ATL16"/>
    <property type="match status" value="1"/>
</dbReference>
<dbReference type="InterPro" id="IPR013083">
    <property type="entry name" value="Znf_RING/FYVE/PHD"/>
</dbReference>
<dbReference type="OrthoDB" id="9984778at2759"/>
<keyword evidence="11 15" id="KW-1133">Transmembrane helix</keyword>
<comment type="subcellular location">
    <subcellularLocation>
        <location evidence="2">Membrane</location>
        <topology evidence="2">Single-pass membrane protein</topology>
    </subcellularLocation>
</comment>
<dbReference type="FunFam" id="3.30.40.10:FF:000233">
    <property type="entry name" value="RING-H2 finger protein ATL54"/>
    <property type="match status" value="1"/>
</dbReference>
<evidence type="ECO:0000256" key="5">
    <source>
        <dbReference type="ARBA" id="ARBA00022679"/>
    </source>
</evidence>
<dbReference type="SMART" id="SM00184">
    <property type="entry name" value="RING"/>
    <property type="match status" value="1"/>
</dbReference>
<dbReference type="Proteomes" id="UP000737018">
    <property type="component" value="Unassembled WGS sequence"/>
</dbReference>
<organism evidence="17 18">
    <name type="scientific">Castanea mollissima</name>
    <name type="common">Chinese chestnut</name>
    <dbReference type="NCBI Taxonomy" id="60419"/>
    <lineage>
        <taxon>Eukaryota</taxon>
        <taxon>Viridiplantae</taxon>
        <taxon>Streptophyta</taxon>
        <taxon>Embryophyta</taxon>
        <taxon>Tracheophyta</taxon>
        <taxon>Spermatophyta</taxon>
        <taxon>Magnoliopsida</taxon>
        <taxon>eudicotyledons</taxon>
        <taxon>Gunneridae</taxon>
        <taxon>Pentapetalae</taxon>
        <taxon>rosids</taxon>
        <taxon>fabids</taxon>
        <taxon>Fagales</taxon>
        <taxon>Fagaceae</taxon>
        <taxon>Castanea</taxon>
    </lineage>
</organism>